<sequence length="295" mass="33325">MMGTKLFGIIPPLLTPFDSQGKIDFEALGQLLDFTKPYVHGYYVCGTYGQGPLMSVEERKKVVEKVIERMTSSKYVVVHVGSTSTEVAVELAKHSEQVGARAVASVPPFYYRHTEEAVVEFFRELVNSTDLPVYVYNNPPRVGYPVTPELAAKLKEVGVAGVKDSSFDVLTYINYKLFAGEEFDVIVGTEALMLPTWVLGARSFIPGMSNYLPEIVYELFKTLEEGDFEKARVLQFRINKLREELHRLGSPISIAYTVLRVRGIKHCYPKKPLLPARGGQEESIKRLLEEYLRNF</sequence>
<evidence type="ECO:0000256" key="3">
    <source>
        <dbReference type="PIRSR" id="PIRSR001365-2"/>
    </source>
</evidence>
<keyword evidence="5" id="KW-1185">Reference proteome</keyword>
<evidence type="ECO:0000313" key="5">
    <source>
        <dbReference type="Proteomes" id="UP000594121"/>
    </source>
</evidence>
<dbReference type="InParanoid" id="A0A7L9FJI9"/>
<dbReference type="RefSeq" id="WP_192819155.1">
    <property type="nucleotide sequence ID" value="NZ_CP062310.1"/>
</dbReference>
<feature type="binding site" evidence="3">
    <location>
        <position position="205"/>
    </location>
    <ligand>
        <name>pyruvate</name>
        <dbReference type="ChEBI" id="CHEBI:15361"/>
    </ligand>
</feature>
<feature type="active site" description="Schiff-base intermediate with substrate" evidence="2">
    <location>
        <position position="163"/>
    </location>
</feature>
<dbReference type="SUPFAM" id="SSF51569">
    <property type="entry name" value="Aldolase"/>
    <property type="match status" value="1"/>
</dbReference>
<evidence type="ECO:0000256" key="1">
    <source>
        <dbReference type="ARBA" id="ARBA00023239"/>
    </source>
</evidence>
<gene>
    <name evidence="4" type="ORF">IG193_01595</name>
</gene>
<dbReference type="GO" id="GO:0008840">
    <property type="term" value="F:4-hydroxy-tetrahydrodipicolinate synthase activity"/>
    <property type="evidence" value="ECO:0007669"/>
    <property type="project" value="TreeGrafter"/>
</dbReference>
<name>A0A7L9FJI9_9CREN</name>
<dbReference type="Gene3D" id="3.20.20.70">
    <property type="entry name" value="Aldolase class I"/>
    <property type="match status" value="1"/>
</dbReference>
<organism evidence="4 5">
    <name type="scientific">Infirmifilum lucidum</name>
    <dbReference type="NCBI Taxonomy" id="2776706"/>
    <lineage>
        <taxon>Archaea</taxon>
        <taxon>Thermoproteota</taxon>
        <taxon>Thermoprotei</taxon>
        <taxon>Thermofilales</taxon>
        <taxon>Thermofilaceae</taxon>
        <taxon>Infirmifilum</taxon>
    </lineage>
</organism>
<reference evidence="4 5" key="1">
    <citation type="submission" date="2020-10" db="EMBL/GenBank/DDBJ databases">
        <title>Thermofilum lucidum 3507LT sp. nov. a novel member of Thermofilaceae family isolated from Chile hot spring, and proposal of description order Thermofilales.</title>
        <authorList>
            <person name="Zayulina K.S."/>
            <person name="Elcheninov A.G."/>
            <person name="Toshchakov S.V."/>
            <person name="Kublanov I.V."/>
        </authorList>
    </citation>
    <scope>NUCLEOTIDE SEQUENCE [LARGE SCALE GENOMIC DNA]</scope>
    <source>
        <strain evidence="4 5">3507LT</strain>
    </source>
</reference>
<keyword evidence="1" id="KW-0456">Lyase</keyword>
<feature type="active site" description="Proton donor/acceptor" evidence="2">
    <location>
        <position position="136"/>
    </location>
</feature>
<dbReference type="InterPro" id="IPR013785">
    <property type="entry name" value="Aldolase_TIM"/>
</dbReference>
<dbReference type="InterPro" id="IPR002220">
    <property type="entry name" value="DapA-like"/>
</dbReference>
<dbReference type="KEGG" id="thel:IG193_01595"/>
<dbReference type="PIRSF" id="PIRSF001365">
    <property type="entry name" value="DHDPS"/>
    <property type="match status" value="1"/>
</dbReference>
<dbReference type="Proteomes" id="UP000594121">
    <property type="component" value="Chromosome"/>
</dbReference>
<dbReference type="CDD" id="cd00408">
    <property type="entry name" value="DHDPS-like"/>
    <property type="match status" value="1"/>
</dbReference>
<protein>
    <submittedName>
        <fullName evidence="4">Dihydrodipicolinate synthase family protein</fullName>
    </submittedName>
</protein>
<dbReference type="EMBL" id="CP062310">
    <property type="protein sequence ID" value="QOJ79183.1"/>
    <property type="molecule type" value="Genomic_DNA"/>
</dbReference>
<evidence type="ECO:0000256" key="2">
    <source>
        <dbReference type="PIRSR" id="PIRSR001365-1"/>
    </source>
</evidence>
<dbReference type="GeneID" id="59148549"/>
<dbReference type="PANTHER" id="PTHR12128">
    <property type="entry name" value="DIHYDRODIPICOLINATE SYNTHASE"/>
    <property type="match status" value="1"/>
</dbReference>
<dbReference type="AlphaFoldDB" id="A0A7L9FJI9"/>
<dbReference type="SMART" id="SM01130">
    <property type="entry name" value="DHDPS"/>
    <property type="match status" value="1"/>
</dbReference>
<dbReference type="PANTHER" id="PTHR12128:SF66">
    <property type="entry name" value="4-HYDROXY-2-OXOGLUTARATE ALDOLASE, MITOCHONDRIAL"/>
    <property type="match status" value="1"/>
</dbReference>
<dbReference type="FunCoup" id="A0A7L9FJI9">
    <property type="interactions" value="52"/>
</dbReference>
<evidence type="ECO:0000313" key="4">
    <source>
        <dbReference type="EMBL" id="QOJ79183.1"/>
    </source>
</evidence>
<dbReference type="GO" id="GO:0008675">
    <property type="term" value="F:2-dehydro-3-deoxy-phosphogluconate aldolase activity"/>
    <property type="evidence" value="ECO:0007669"/>
    <property type="project" value="UniProtKB-ARBA"/>
</dbReference>
<proteinExistence type="predicted"/>
<dbReference type="Pfam" id="PF00701">
    <property type="entry name" value="DHDPS"/>
    <property type="match status" value="1"/>
</dbReference>
<dbReference type="PRINTS" id="PR00146">
    <property type="entry name" value="DHPICSNTHASE"/>
</dbReference>
<accession>A0A7L9FJI9</accession>